<dbReference type="InterPro" id="IPR008979">
    <property type="entry name" value="Galactose-bd-like_sf"/>
</dbReference>
<evidence type="ECO:0000313" key="3">
    <source>
        <dbReference type="EMBL" id="MFC0047263.1"/>
    </source>
</evidence>
<comment type="caution">
    <text evidence="3">The sequence shown here is derived from an EMBL/GenBank/DDBJ whole genome shotgun (WGS) entry which is preliminary data.</text>
</comment>
<dbReference type="PROSITE" id="PS51762">
    <property type="entry name" value="GH16_2"/>
    <property type="match status" value="1"/>
</dbReference>
<gene>
    <name evidence="3" type="ORF">ACFFJP_03035</name>
</gene>
<name>A0ABV6BB80_9GAMM</name>
<dbReference type="InterPro" id="IPR013320">
    <property type="entry name" value="ConA-like_dom_sf"/>
</dbReference>
<keyword evidence="4" id="KW-1185">Reference proteome</keyword>
<dbReference type="InterPro" id="IPR050546">
    <property type="entry name" value="Glycosyl_Hydrlase_16"/>
</dbReference>
<dbReference type="PANTHER" id="PTHR10963">
    <property type="entry name" value="GLYCOSYL HYDROLASE-RELATED"/>
    <property type="match status" value="1"/>
</dbReference>
<dbReference type="RefSeq" id="WP_377240383.1">
    <property type="nucleotide sequence ID" value="NZ_JBHLXP010000001.1"/>
</dbReference>
<dbReference type="CDD" id="cd08023">
    <property type="entry name" value="GH16_laminarinase_like"/>
    <property type="match status" value="1"/>
</dbReference>
<accession>A0ABV6BB80</accession>
<protein>
    <submittedName>
        <fullName evidence="3">Family 16 glycosylhydrolase</fullName>
    </submittedName>
</protein>
<dbReference type="EMBL" id="JBHLXP010000001">
    <property type="protein sequence ID" value="MFC0047263.1"/>
    <property type="molecule type" value="Genomic_DNA"/>
</dbReference>
<dbReference type="Gene3D" id="2.60.120.200">
    <property type="match status" value="1"/>
</dbReference>
<dbReference type="PANTHER" id="PTHR10963:SF55">
    <property type="entry name" value="GLYCOSIDE HYDROLASE FAMILY 16 PROTEIN"/>
    <property type="match status" value="1"/>
</dbReference>
<comment type="similarity">
    <text evidence="1">Belongs to the glycosyl hydrolase 16 family.</text>
</comment>
<proteinExistence type="inferred from homology"/>
<reference evidence="3 4" key="1">
    <citation type="submission" date="2024-09" db="EMBL/GenBank/DDBJ databases">
        <authorList>
            <person name="Sun Q."/>
            <person name="Mori K."/>
        </authorList>
    </citation>
    <scope>NUCLEOTIDE SEQUENCE [LARGE SCALE GENOMIC DNA]</scope>
    <source>
        <strain evidence="3 4">KCTC 23315</strain>
    </source>
</reference>
<dbReference type="Pfam" id="PF00722">
    <property type="entry name" value="Glyco_hydro_16"/>
    <property type="match status" value="1"/>
</dbReference>
<sequence>MTKRHPRMTPARTLTLTGGLSGARLSKTLFCSALLSSTLLTGCGGDTATQTDLSKTDTSKPATGWNLVWSDEFDGQSIDSNKWNFEVNCAGGGNNEKQCYTADKANAFTSGGMLNIVAKPAATGAEKPYTSARITTKKKADFKYGRFEMRAKLPSGQGAWPAFWMMPTDSVYGDWPRSGEIDIMEAVNLKVKDAKGNVESNVHGTLHYGKPWPNNSSSGKNYTLPGGKNPADDFHTYAVEWQQGEIRWYVDDYLYATQRQSEVRLNSKDQAVGLKHRGWFTEYFDQTSGKLNTYWTSAPFDQKFFLILNFAVGGNWPENVNNKGIDAAAFTNGQSFVVDYVRAYQCAANPDTGKGCETVRPGYDKTSDALVEGKAPIPVPPSDGVARNLAIFDNAENPSWPGWDCCGGSKPTVVNDNQRGGVMEFRVGGAPTVNGFISRAEFIKDPAGTPSPFDASPLANTGSLSFAMKAVSLPNNAAAVWKLKVESNNAASAVEMDLTASNEGKAPAAGVWQTYTFPLKKLADAGLDLSAIDVVMIFPAWGTGEGAVYQVDDVKIAGPGSAAPSLTLFKDSQNLDWPMWDCCAGSKPTEQLDDAAHGMTAEFTIGGAPTVMGFITRPSNNGGNKPFDASAILAKGVVKFDLKVVTAPNDPASVWKFKVEANNAASAVELNLTDSVEGKAPVTGQWQTYTFKLSDLAAKGLDVSAIDVVMIFPAWGTGNGAVYRVDNASIGEPAVPSNSGLTLFADAAAANWSLWDCCGGSKPTVEDDDAAHGKTAQYKIGGAPTVMGIFAADGTYFDASNILATAMVKFEMKVVTPPSDSSADWLFKIEAKDAASAVQLKLSESLEGKAPVVGQWQTYSYRLKDLADKGLDVSAIDIVMVFPAWGQGNGAVYRLDNVQIK</sequence>
<evidence type="ECO:0000313" key="4">
    <source>
        <dbReference type="Proteomes" id="UP001589813"/>
    </source>
</evidence>
<dbReference type="SUPFAM" id="SSF49785">
    <property type="entry name" value="Galactose-binding domain-like"/>
    <property type="match status" value="3"/>
</dbReference>
<evidence type="ECO:0000259" key="2">
    <source>
        <dbReference type="PROSITE" id="PS51762"/>
    </source>
</evidence>
<dbReference type="InterPro" id="IPR000757">
    <property type="entry name" value="Beta-glucanase-like"/>
</dbReference>
<organism evidence="3 4">
    <name type="scientific">Rheinheimera tilapiae</name>
    <dbReference type="NCBI Taxonomy" id="875043"/>
    <lineage>
        <taxon>Bacteria</taxon>
        <taxon>Pseudomonadati</taxon>
        <taxon>Pseudomonadota</taxon>
        <taxon>Gammaproteobacteria</taxon>
        <taxon>Chromatiales</taxon>
        <taxon>Chromatiaceae</taxon>
        <taxon>Rheinheimera</taxon>
    </lineage>
</organism>
<dbReference type="SUPFAM" id="SSF49899">
    <property type="entry name" value="Concanavalin A-like lectins/glucanases"/>
    <property type="match status" value="1"/>
</dbReference>
<evidence type="ECO:0000256" key="1">
    <source>
        <dbReference type="ARBA" id="ARBA00006865"/>
    </source>
</evidence>
<dbReference type="Gene3D" id="2.60.120.430">
    <property type="entry name" value="Galactose-binding lectin"/>
    <property type="match status" value="3"/>
</dbReference>
<dbReference type="Proteomes" id="UP001589813">
    <property type="component" value="Unassembled WGS sequence"/>
</dbReference>
<feature type="domain" description="GH16" evidence="2">
    <location>
        <begin position="53"/>
        <end position="349"/>
    </location>
</feature>